<keyword evidence="1" id="KW-1133">Transmembrane helix</keyword>
<feature type="transmembrane region" description="Helical" evidence="1">
    <location>
        <begin position="75"/>
        <end position="93"/>
    </location>
</feature>
<sequence length="102" mass="11587">MGFQTQRKRDGQFARSERVVPVTFPPESIGENIFLADFGLLLKAGTSVDYKFQGVISFISPERFHNYDPSPESDMWSFMVVFFYLYTGFLRFTGGYASSADA</sequence>
<keyword evidence="1" id="KW-0472">Membrane</keyword>
<organism evidence="3 4">
    <name type="scientific">Cytospora schulzeri</name>
    <dbReference type="NCBI Taxonomy" id="448051"/>
    <lineage>
        <taxon>Eukaryota</taxon>
        <taxon>Fungi</taxon>
        <taxon>Dikarya</taxon>
        <taxon>Ascomycota</taxon>
        <taxon>Pezizomycotina</taxon>
        <taxon>Sordariomycetes</taxon>
        <taxon>Sordariomycetidae</taxon>
        <taxon>Diaporthales</taxon>
        <taxon>Cytosporaceae</taxon>
        <taxon>Cytospora</taxon>
    </lineage>
</organism>
<protein>
    <recommendedName>
        <fullName evidence="2">Protein kinase domain-containing protein</fullName>
    </recommendedName>
</protein>
<gene>
    <name evidence="3" type="ORF">VMCG_09223</name>
</gene>
<dbReference type="STRING" id="356882.A0A423VKV7"/>
<dbReference type="SUPFAM" id="SSF56112">
    <property type="entry name" value="Protein kinase-like (PK-like)"/>
    <property type="match status" value="1"/>
</dbReference>
<evidence type="ECO:0000259" key="2">
    <source>
        <dbReference type="PROSITE" id="PS50011"/>
    </source>
</evidence>
<dbReference type="Proteomes" id="UP000283895">
    <property type="component" value="Unassembled WGS sequence"/>
</dbReference>
<evidence type="ECO:0000256" key="1">
    <source>
        <dbReference type="SAM" id="Phobius"/>
    </source>
</evidence>
<evidence type="ECO:0000313" key="3">
    <source>
        <dbReference type="EMBL" id="ROV91656.1"/>
    </source>
</evidence>
<reference evidence="3 4" key="1">
    <citation type="submission" date="2015-09" db="EMBL/GenBank/DDBJ databases">
        <title>Host preference determinants of Valsa canker pathogens revealed by comparative genomics.</title>
        <authorList>
            <person name="Yin Z."/>
            <person name="Huang L."/>
        </authorList>
    </citation>
    <scope>NUCLEOTIDE SEQUENCE [LARGE SCALE GENOMIC DNA]</scope>
    <source>
        <strain evidence="3 4">03-1</strain>
    </source>
</reference>
<proteinExistence type="predicted"/>
<dbReference type="GO" id="GO:0005524">
    <property type="term" value="F:ATP binding"/>
    <property type="evidence" value="ECO:0007669"/>
    <property type="project" value="InterPro"/>
</dbReference>
<keyword evidence="1" id="KW-0812">Transmembrane</keyword>
<dbReference type="InterPro" id="IPR011009">
    <property type="entry name" value="Kinase-like_dom_sf"/>
</dbReference>
<dbReference type="PROSITE" id="PS50011">
    <property type="entry name" value="PROTEIN_KINASE_DOM"/>
    <property type="match status" value="1"/>
</dbReference>
<dbReference type="AlphaFoldDB" id="A0A423VKV7"/>
<dbReference type="GO" id="GO:0004672">
    <property type="term" value="F:protein kinase activity"/>
    <property type="evidence" value="ECO:0007669"/>
    <property type="project" value="InterPro"/>
</dbReference>
<keyword evidence="4" id="KW-1185">Reference proteome</keyword>
<feature type="domain" description="Protein kinase" evidence="2">
    <location>
        <begin position="1"/>
        <end position="102"/>
    </location>
</feature>
<accession>A0A423VKV7</accession>
<name>A0A423VKV7_9PEZI</name>
<dbReference type="InterPro" id="IPR000719">
    <property type="entry name" value="Prot_kinase_dom"/>
</dbReference>
<comment type="caution">
    <text evidence="3">The sequence shown here is derived from an EMBL/GenBank/DDBJ whole genome shotgun (WGS) entry which is preliminary data.</text>
</comment>
<dbReference type="OrthoDB" id="5979581at2759"/>
<dbReference type="EMBL" id="LKEA01000054">
    <property type="protein sequence ID" value="ROV91656.1"/>
    <property type="molecule type" value="Genomic_DNA"/>
</dbReference>
<dbReference type="Gene3D" id="1.10.510.10">
    <property type="entry name" value="Transferase(Phosphotransferase) domain 1"/>
    <property type="match status" value="1"/>
</dbReference>
<evidence type="ECO:0000313" key="4">
    <source>
        <dbReference type="Proteomes" id="UP000283895"/>
    </source>
</evidence>